<name>A0A3R9QEY1_9CREN</name>
<evidence type="ECO:0000256" key="2">
    <source>
        <dbReference type="ARBA" id="ARBA00022679"/>
    </source>
</evidence>
<reference evidence="4 5" key="1">
    <citation type="submission" date="2018-10" db="EMBL/GenBank/DDBJ databases">
        <title>Co-occurring genomic capacity for anaerobic methane metabolism and dissimilatory sulfite reduction discovered in the Korarchaeota.</title>
        <authorList>
            <person name="Mckay L.J."/>
            <person name="Dlakic M."/>
            <person name="Fields M.W."/>
            <person name="Delmont T.O."/>
            <person name="Eren A.M."/>
            <person name="Jay Z.J."/>
            <person name="Klingelsmith K.B."/>
            <person name="Rusch D.B."/>
            <person name="Inskeep W.P."/>
        </authorList>
    </citation>
    <scope>NUCLEOTIDE SEQUENCE [LARGE SCALE GENOMIC DNA]</scope>
    <source>
        <strain evidence="4 5">MDKW</strain>
    </source>
</reference>
<evidence type="ECO:0000313" key="4">
    <source>
        <dbReference type="EMBL" id="RSN74840.1"/>
    </source>
</evidence>
<dbReference type="InterPro" id="IPR001296">
    <property type="entry name" value="Glyco_trans_1"/>
</dbReference>
<feature type="domain" description="Glycosyl transferase family 1" evidence="3">
    <location>
        <begin position="196"/>
        <end position="342"/>
    </location>
</feature>
<dbReference type="RefSeq" id="WP_125671367.1">
    <property type="nucleotide sequence ID" value="NZ_RCOS01000084.1"/>
</dbReference>
<keyword evidence="2 4" id="KW-0808">Transferase</keyword>
<sequence>MRKGILFLRSNPVEPDPRVEKEAISLAKNRFKVLVAAWDRENKYPVYETKEFGELYRIKVKAKFATGIRNMRQFIRWQLMLFSFLVGNRQNYDYIHACDFDTIIPALICKLFLRKKVVYDIFDFYADMLRDVPDFLRRLIRRVDLFLIGFADAVIIADEGRIEQIKGSKPKRLVVIYNSPPLVTNFKENPLKKVSSNNLVIAYIGLLQRERGIFEMIDVVRNHPEWKLILGGYGAEEEEIKEKIKGLGNVEFLGRVPYEKALEVYASSDVMFATYDPRIPNHRYSSPNKLFEAMMLGKPIIVARNTGMDKIVEKYGLGFVVEYGNKKDLEKAITSIANWNANKWEAFKKHTAKIYSENFSWEIMERRLIDLYKSLEK</sequence>
<evidence type="ECO:0000256" key="1">
    <source>
        <dbReference type="ARBA" id="ARBA00022676"/>
    </source>
</evidence>
<organism evidence="4 5">
    <name type="scientific">Candidatus Methanodesulfokora washburnensis</name>
    <dbReference type="NCBI Taxonomy" id="2478471"/>
    <lineage>
        <taxon>Archaea</taxon>
        <taxon>Thermoproteota</taxon>
        <taxon>Candidatus Korarchaeia</taxon>
        <taxon>Candidatus Korarchaeia incertae sedis</taxon>
        <taxon>Candidatus Methanodesulfokora</taxon>
    </lineage>
</organism>
<dbReference type="Proteomes" id="UP000277582">
    <property type="component" value="Unassembled WGS sequence"/>
</dbReference>
<dbReference type="GO" id="GO:0016757">
    <property type="term" value="F:glycosyltransferase activity"/>
    <property type="evidence" value="ECO:0007669"/>
    <property type="project" value="UniProtKB-KW"/>
</dbReference>
<protein>
    <submittedName>
        <fullName evidence="4">Glycosyltransferase</fullName>
    </submittedName>
</protein>
<keyword evidence="1" id="KW-0328">Glycosyltransferase</keyword>
<accession>A0A3R9QEY1</accession>
<dbReference type="EMBL" id="RCOS01000084">
    <property type="protein sequence ID" value="RSN74840.1"/>
    <property type="molecule type" value="Genomic_DNA"/>
</dbReference>
<evidence type="ECO:0000313" key="5">
    <source>
        <dbReference type="Proteomes" id="UP000277582"/>
    </source>
</evidence>
<dbReference type="OrthoDB" id="132546at2157"/>
<keyword evidence="5" id="KW-1185">Reference proteome</keyword>
<dbReference type="AlphaFoldDB" id="A0A3R9QEY1"/>
<dbReference type="Pfam" id="PF00534">
    <property type="entry name" value="Glycos_transf_1"/>
    <property type="match status" value="1"/>
</dbReference>
<gene>
    <name evidence="4" type="ORF">D6D85_07330</name>
</gene>
<dbReference type="CDD" id="cd03794">
    <property type="entry name" value="GT4_WbuB-like"/>
    <property type="match status" value="1"/>
</dbReference>
<dbReference type="PANTHER" id="PTHR12526">
    <property type="entry name" value="GLYCOSYLTRANSFERASE"/>
    <property type="match status" value="1"/>
</dbReference>
<dbReference type="PANTHER" id="PTHR12526:SF629">
    <property type="entry name" value="TEICHURONIC ACID BIOSYNTHESIS GLYCOSYLTRANSFERASE TUAH-RELATED"/>
    <property type="match status" value="1"/>
</dbReference>
<proteinExistence type="predicted"/>
<evidence type="ECO:0000259" key="3">
    <source>
        <dbReference type="Pfam" id="PF00534"/>
    </source>
</evidence>
<comment type="caution">
    <text evidence="4">The sequence shown here is derived from an EMBL/GenBank/DDBJ whole genome shotgun (WGS) entry which is preliminary data.</text>
</comment>
<dbReference type="Gene3D" id="3.40.50.2000">
    <property type="entry name" value="Glycogen Phosphorylase B"/>
    <property type="match status" value="2"/>
</dbReference>
<dbReference type="SUPFAM" id="SSF53756">
    <property type="entry name" value="UDP-Glycosyltransferase/glycogen phosphorylase"/>
    <property type="match status" value="1"/>
</dbReference>